<proteinExistence type="predicted"/>
<gene>
    <name evidence="2" type="primary">29</name>
    <name evidence="2" type="ORF">PBI_SQUASH_29</name>
</gene>
<dbReference type="Proteomes" id="UP000246514">
    <property type="component" value="Segment"/>
</dbReference>
<protein>
    <submittedName>
        <fullName evidence="2">Uncharacterized protein</fullName>
    </submittedName>
</protein>
<dbReference type="EMBL" id="MH153813">
    <property type="protein sequence ID" value="AWN04648.1"/>
    <property type="molecule type" value="Genomic_DNA"/>
</dbReference>
<dbReference type="GeneID" id="54992295"/>
<feature type="region of interest" description="Disordered" evidence="1">
    <location>
        <begin position="59"/>
        <end position="162"/>
    </location>
</feature>
<sequence length="185" mass="19999">MSPARIPEGSVFIPRRRGENVALQLLTAAEEVGADRDLSVRTVSGGYHVYEDVADRYLENLGVDTDDEDDETEDESTPAEKTVEEEEAEAAAKEAADKAAEEKEAADKAAEEKEAADRAAEEKEAAEKAAEEKEPLPVSADNTHDEIDAYANTLDPKVEFPANTNKADKIALLETARTPQTPAAE</sequence>
<name>A0A2U8UM13_9CAUD</name>
<keyword evidence="3" id="KW-1185">Reference proteome</keyword>
<accession>A0A2U8UM13</accession>
<dbReference type="RefSeq" id="YP_009801768.1">
    <property type="nucleotide sequence ID" value="NC_047975.1"/>
</dbReference>
<feature type="compositionally biased region" description="Acidic residues" evidence="1">
    <location>
        <begin position="64"/>
        <end position="89"/>
    </location>
</feature>
<evidence type="ECO:0000256" key="1">
    <source>
        <dbReference type="SAM" id="MobiDB-lite"/>
    </source>
</evidence>
<feature type="compositionally biased region" description="Basic and acidic residues" evidence="1">
    <location>
        <begin position="90"/>
        <end position="135"/>
    </location>
</feature>
<dbReference type="KEGG" id="vg:54992295"/>
<reference evidence="2 3" key="1">
    <citation type="submission" date="2018-04" db="EMBL/GenBank/DDBJ databases">
        <authorList>
            <person name="Fournier C.T."/>
            <person name="Kim C.J."/>
            <person name="Romero I.G."/>
            <person name="Sanchez M."/>
            <person name="Do N."/>
            <person name="Wu S."/>
            <person name="Mosier S.A."/>
            <person name="Wang J."/>
            <person name="Lund A."/>
            <person name="Moberg-Parker J."/>
            <person name="Stanton A.-C.J."/>
            <person name="Garlena R.A."/>
            <person name="Russell D.A."/>
            <person name="Pope W.H."/>
            <person name="Jacobs-Sera D."/>
            <person name="Hatfull G.F."/>
        </authorList>
    </citation>
    <scope>NUCLEOTIDE SEQUENCE [LARGE SCALE GENOMIC DNA]</scope>
</reference>
<organism evidence="2 3">
    <name type="scientific">Microbacterium phage Squash</name>
    <dbReference type="NCBI Taxonomy" id="2182357"/>
    <lineage>
        <taxon>Viruses</taxon>
        <taxon>Duplodnaviria</taxon>
        <taxon>Heunggongvirae</taxon>
        <taxon>Uroviricota</taxon>
        <taxon>Caudoviricetes</taxon>
        <taxon>Squashvirus</taxon>
        <taxon>Squashvirus squash</taxon>
    </lineage>
</organism>
<evidence type="ECO:0000313" key="3">
    <source>
        <dbReference type="Proteomes" id="UP000246514"/>
    </source>
</evidence>
<evidence type="ECO:0000313" key="2">
    <source>
        <dbReference type="EMBL" id="AWN04648.1"/>
    </source>
</evidence>